<name>A0A8K0TI63_9PEZI</name>
<comment type="caution">
    <text evidence="2">The sequence shown here is derived from an EMBL/GenBank/DDBJ whole genome shotgun (WGS) entry which is preliminary data.</text>
</comment>
<dbReference type="AlphaFoldDB" id="A0A8K0TI63"/>
<accession>A0A8K0TI63</accession>
<keyword evidence="3" id="KW-1185">Reference proteome</keyword>
<gene>
    <name evidence="2" type="ORF">B0T11DRAFT_54976</name>
</gene>
<dbReference type="EMBL" id="JAGPXD010000002">
    <property type="protein sequence ID" value="KAH7367549.1"/>
    <property type="molecule type" value="Genomic_DNA"/>
</dbReference>
<feature type="region of interest" description="Disordered" evidence="1">
    <location>
        <begin position="142"/>
        <end position="181"/>
    </location>
</feature>
<evidence type="ECO:0000313" key="2">
    <source>
        <dbReference type="EMBL" id="KAH7367549.1"/>
    </source>
</evidence>
<feature type="compositionally biased region" description="Polar residues" evidence="1">
    <location>
        <begin position="154"/>
        <end position="179"/>
    </location>
</feature>
<proteinExistence type="predicted"/>
<evidence type="ECO:0008006" key="4">
    <source>
        <dbReference type="Google" id="ProtNLM"/>
    </source>
</evidence>
<dbReference type="OrthoDB" id="4826573at2759"/>
<organism evidence="2 3">
    <name type="scientific">Plectosphaerella cucumerina</name>
    <dbReference type="NCBI Taxonomy" id="40658"/>
    <lineage>
        <taxon>Eukaryota</taxon>
        <taxon>Fungi</taxon>
        <taxon>Dikarya</taxon>
        <taxon>Ascomycota</taxon>
        <taxon>Pezizomycotina</taxon>
        <taxon>Sordariomycetes</taxon>
        <taxon>Hypocreomycetidae</taxon>
        <taxon>Glomerellales</taxon>
        <taxon>Plectosphaerellaceae</taxon>
        <taxon>Plectosphaerella</taxon>
    </lineage>
</organism>
<dbReference type="Proteomes" id="UP000813385">
    <property type="component" value="Unassembled WGS sequence"/>
</dbReference>
<evidence type="ECO:0000256" key="1">
    <source>
        <dbReference type="SAM" id="MobiDB-lite"/>
    </source>
</evidence>
<reference evidence="2" key="1">
    <citation type="journal article" date="2021" name="Nat. Commun.">
        <title>Genetic determinants of endophytism in the Arabidopsis root mycobiome.</title>
        <authorList>
            <person name="Mesny F."/>
            <person name="Miyauchi S."/>
            <person name="Thiergart T."/>
            <person name="Pickel B."/>
            <person name="Atanasova L."/>
            <person name="Karlsson M."/>
            <person name="Huettel B."/>
            <person name="Barry K.W."/>
            <person name="Haridas S."/>
            <person name="Chen C."/>
            <person name="Bauer D."/>
            <person name="Andreopoulos W."/>
            <person name="Pangilinan J."/>
            <person name="LaButti K."/>
            <person name="Riley R."/>
            <person name="Lipzen A."/>
            <person name="Clum A."/>
            <person name="Drula E."/>
            <person name="Henrissat B."/>
            <person name="Kohler A."/>
            <person name="Grigoriev I.V."/>
            <person name="Martin F.M."/>
            <person name="Hacquard S."/>
        </authorList>
    </citation>
    <scope>NUCLEOTIDE SEQUENCE</scope>
    <source>
        <strain evidence="2">MPI-CAGE-AT-0016</strain>
    </source>
</reference>
<sequence length="303" mass="33501">MSSHPPRNPQEHMSISALLSPDTDSPDVIRAVVQKHFDQALDSMPPRNDMTDPGLIVQFGETILHLQGMVERIAKELAHSSFHGQNADRALDQGFVEGGNMGALVDTTAKFKTHTALNEITASLNESLRVSRAALDAVARAKRPLPHPDPRFSPRSSISASVRTESFSGSRPGNRSVVSDMSPPGAFMYSANPSPESMDSPASPVYKLEPPFYDTEMDIDMKSLANRGKSSYVCKYGKSCTKGGVDRNGNMIEFVRHCMIRQHIDKHEKPYRCTIEGCPNKEGFARRDQLERHAKNVKHDVES</sequence>
<protein>
    <recommendedName>
        <fullName evidence="4">C2H2-type domain-containing protein</fullName>
    </recommendedName>
</protein>
<evidence type="ECO:0000313" key="3">
    <source>
        <dbReference type="Proteomes" id="UP000813385"/>
    </source>
</evidence>
<dbReference type="Gene3D" id="3.30.160.60">
    <property type="entry name" value="Classic Zinc Finger"/>
    <property type="match status" value="1"/>
</dbReference>